<feature type="domain" description="Transcription factor IIIC 90kDa subunit N-terminal" evidence="2">
    <location>
        <begin position="19"/>
        <end position="481"/>
    </location>
</feature>
<dbReference type="InterPro" id="IPR024761">
    <property type="entry name" value="TFIIIC_delta_N"/>
</dbReference>
<accession>A0A6A6S1Y2</accession>
<dbReference type="InterPro" id="IPR044230">
    <property type="entry name" value="GTF3C4"/>
</dbReference>
<dbReference type="GO" id="GO:0006384">
    <property type="term" value="P:transcription initiation at RNA polymerase III promoter"/>
    <property type="evidence" value="ECO:0007669"/>
    <property type="project" value="InterPro"/>
</dbReference>
<dbReference type="PANTHER" id="PTHR15496">
    <property type="entry name" value="GENERAL TRANSCRIPTION FACTOR 3C POLYPEPTIDE 4 FAMILY"/>
    <property type="match status" value="1"/>
</dbReference>
<reference evidence="4" key="1">
    <citation type="journal article" date="2020" name="Stud. Mycol.">
        <title>101 Dothideomycetes genomes: a test case for predicting lifestyles and emergence of pathogens.</title>
        <authorList>
            <person name="Haridas S."/>
            <person name="Albert R."/>
            <person name="Binder M."/>
            <person name="Bloem J."/>
            <person name="Labutti K."/>
            <person name="Salamov A."/>
            <person name="Andreopoulos B."/>
            <person name="Baker S."/>
            <person name="Barry K."/>
            <person name="Bills G."/>
            <person name="Bluhm B."/>
            <person name="Cannon C."/>
            <person name="Castanera R."/>
            <person name="Culley D."/>
            <person name="Daum C."/>
            <person name="Ezra D."/>
            <person name="Gonzalez J."/>
            <person name="Henrissat B."/>
            <person name="Kuo A."/>
            <person name="Liang C."/>
            <person name="Lipzen A."/>
            <person name="Lutzoni F."/>
            <person name="Magnuson J."/>
            <person name="Mondo S."/>
            <person name="Nolan M."/>
            <person name="Ohm R."/>
            <person name="Pangilinan J."/>
            <person name="Park H.-J."/>
            <person name="Ramirez L."/>
            <person name="Alfaro M."/>
            <person name="Sun H."/>
            <person name="Tritt A."/>
            <person name="Yoshinaga Y."/>
            <person name="Zwiers L.-H."/>
            <person name="Turgeon B."/>
            <person name="Goodwin S."/>
            <person name="Spatafora J."/>
            <person name="Crous P."/>
            <person name="Grigoriev I."/>
        </authorList>
    </citation>
    <scope>NUCLEOTIDE SEQUENCE</scope>
    <source>
        <strain evidence="4">CBS 473.64</strain>
    </source>
</reference>
<gene>
    <name evidence="4" type="ORF">P280DRAFT_498990</name>
</gene>
<feature type="compositionally biased region" description="Gly residues" evidence="1">
    <location>
        <begin position="731"/>
        <end position="743"/>
    </location>
</feature>
<evidence type="ECO:0000259" key="3">
    <source>
        <dbReference type="Pfam" id="PF12660"/>
    </source>
</evidence>
<feature type="domain" description="Transcription factor IIIC putative zinc-finger" evidence="3">
    <location>
        <begin position="658"/>
        <end position="824"/>
    </location>
</feature>
<dbReference type="InterPro" id="IPR024764">
    <property type="entry name" value="TFIIIC_Znf"/>
</dbReference>
<dbReference type="Pfam" id="PF12660">
    <property type="entry name" value="zf-TFIIIC"/>
    <property type="match status" value="1"/>
</dbReference>
<name>A0A6A6S1Y2_9PLEO</name>
<dbReference type="Proteomes" id="UP000799753">
    <property type="component" value="Unassembled WGS sequence"/>
</dbReference>
<organism evidence="4 5">
    <name type="scientific">Massarina eburnea CBS 473.64</name>
    <dbReference type="NCBI Taxonomy" id="1395130"/>
    <lineage>
        <taxon>Eukaryota</taxon>
        <taxon>Fungi</taxon>
        <taxon>Dikarya</taxon>
        <taxon>Ascomycota</taxon>
        <taxon>Pezizomycotina</taxon>
        <taxon>Dothideomycetes</taxon>
        <taxon>Pleosporomycetidae</taxon>
        <taxon>Pleosporales</taxon>
        <taxon>Massarineae</taxon>
        <taxon>Massarinaceae</taxon>
        <taxon>Massarina</taxon>
    </lineage>
</organism>
<dbReference type="Pfam" id="PF12657">
    <property type="entry name" value="TFIIIC_delta"/>
    <property type="match status" value="1"/>
</dbReference>
<evidence type="ECO:0000313" key="4">
    <source>
        <dbReference type="EMBL" id="KAF2640244.1"/>
    </source>
</evidence>
<evidence type="ECO:0000313" key="5">
    <source>
        <dbReference type="Proteomes" id="UP000799753"/>
    </source>
</evidence>
<evidence type="ECO:0008006" key="6">
    <source>
        <dbReference type="Google" id="ProtNLM"/>
    </source>
</evidence>
<feature type="region of interest" description="Disordered" evidence="1">
    <location>
        <begin position="725"/>
        <end position="782"/>
    </location>
</feature>
<dbReference type="OrthoDB" id="6021743at2759"/>
<evidence type="ECO:0000259" key="2">
    <source>
        <dbReference type="Pfam" id="PF12657"/>
    </source>
</evidence>
<evidence type="ECO:0000256" key="1">
    <source>
        <dbReference type="SAM" id="MobiDB-lite"/>
    </source>
</evidence>
<dbReference type="AlphaFoldDB" id="A0A6A6S1Y2"/>
<proteinExistence type="predicted"/>
<dbReference type="GO" id="GO:0000127">
    <property type="term" value="C:transcription factor TFIIIC complex"/>
    <property type="evidence" value="ECO:0007669"/>
    <property type="project" value="InterPro"/>
</dbReference>
<sequence length="826" mass="91111">MSDVTDLKVWPCTFEAIDWSHDGIIALAAEESVELLFPNADFNDTEQKDVSWQHISLQSTWFTTDELPDKEPAPIPTYSIGEEISTSVPTSVAWSPPGLAKHRRCALGVLSSSLVFSLWASDGKPHEMNSWGRRLILNHVLAEYFIPKDNDGNGAAAEESDLVSQNAEKARLRTRVRAFAWAHNLPADHSSIVGTQVKWGQYIVAIANDDNQIVFMIVDSPTSTFGAEEDWNADVLDHFTVTPDSENIFSAPRTFDNVMKQQRHVSHIAWSPWTVRGEWYHSVLVYATNDDVRARLITYKHDTIGLGDEIVYPNINLRHKGPIKWSSRVRDGDRFELALFGTNGLTILTISATYATILERKEHDLDDRWDEISGVAWDQSNPDISHLHFSSSSSTMTHPTAAVSLSPEGLTVLPSPNWREHIGDTQALFSAQNDLKGNVKSKVWGLCASPLGDFIAACHTVHPSDMLEYGPPKERRCTIAVDNFESYSQNATINFPRGDVSAEGIAFTLRKWVENKVEASDQMEAFQEQVLGNMIKIYGTKEDVQGSISISDSYTSQSLSELTAEFKRNVFLNPNTIKDRYTLLTSRICSPKDPLPALQKTLIAYRLATATITLPPSFSHASAFSAEILYSHHQLVALVDTVMHPNRESSSSYMPPNNGAVIDTCDFCNAVIPFRDLDTAICTNGHAFSRCGLSFLAIQAPRITKTCGVCGTAVMGEEWVAAQENNASPVGGKGGSKGTGMENGSGDKVMENGDGDNDKRQMNGASNRGENEEVVETTELHDVEMVDVRDNTQNDGKQVSEMPVSLARLLFLSCDACIYCGGKYSG</sequence>
<dbReference type="PANTHER" id="PTHR15496:SF2">
    <property type="entry name" value="GENERAL TRANSCRIPTION FACTOR 3C POLYPEPTIDE 4"/>
    <property type="match status" value="1"/>
</dbReference>
<feature type="compositionally biased region" description="Basic and acidic residues" evidence="1">
    <location>
        <begin position="748"/>
        <end position="761"/>
    </location>
</feature>
<dbReference type="EMBL" id="MU006785">
    <property type="protein sequence ID" value="KAF2640244.1"/>
    <property type="molecule type" value="Genomic_DNA"/>
</dbReference>
<dbReference type="GO" id="GO:0004402">
    <property type="term" value="F:histone acetyltransferase activity"/>
    <property type="evidence" value="ECO:0007669"/>
    <property type="project" value="InterPro"/>
</dbReference>
<keyword evidence="5" id="KW-1185">Reference proteome</keyword>
<protein>
    <recommendedName>
        <fullName evidence="6">Transcription factor IIIC putative zinc-finger domain-containing protein</fullName>
    </recommendedName>
</protein>